<feature type="compositionally biased region" description="Gly residues" evidence="1">
    <location>
        <begin position="96"/>
        <end position="106"/>
    </location>
</feature>
<feature type="compositionally biased region" description="Basic and acidic residues" evidence="1">
    <location>
        <begin position="274"/>
        <end position="288"/>
    </location>
</feature>
<feature type="compositionally biased region" description="Low complexity" evidence="1">
    <location>
        <begin position="171"/>
        <end position="183"/>
    </location>
</feature>
<feature type="compositionally biased region" description="Polar residues" evidence="1">
    <location>
        <begin position="184"/>
        <end position="193"/>
    </location>
</feature>
<dbReference type="OrthoDB" id="3946232at2759"/>
<evidence type="ECO:0000313" key="2">
    <source>
        <dbReference type="EMBL" id="OQO11200.1"/>
    </source>
</evidence>
<dbReference type="Proteomes" id="UP000192596">
    <property type="component" value="Unassembled WGS sequence"/>
</dbReference>
<proteinExistence type="predicted"/>
<gene>
    <name evidence="2" type="ORF">B0A48_05456</name>
</gene>
<feature type="compositionally biased region" description="Low complexity" evidence="1">
    <location>
        <begin position="9"/>
        <end position="19"/>
    </location>
</feature>
<name>A0A1V8TIK6_9PEZI</name>
<keyword evidence="3" id="KW-1185">Reference proteome</keyword>
<feature type="compositionally biased region" description="Polar residues" evidence="1">
    <location>
        <begin position="61"/>
        <end position="73"/>
    </location>
</feature>
<dbReference type="EMBL" id="NAJO01000007">
    <property type="protein sequence ID" value="OQO11200.1"/>
    <property type="molecule type" value="Genomic_DNA"/>
</dbReference>
<dbReference type="AlphaFoldDB" id="A0A1V8TIK6"/>
<dbReference type="InParanoid" id="A0A1V8TIK6"/>
<evidence type="ECO:0000256" key="1">
    <source>
        <dbReference type="SAM" id="MobiDB-lite"/>
    </source>
</evidence>
<comment type="caution">
    <text evidence="2">The sequence shown here is derived from an EMBL/GenBank/DDBJ whole genome shotgun (WGS) entry which is preliminary data.</text>
</comment>
<protein>
    <submittedName>
        <fullName evidence="2">Uncharacterized protein</fullName>
    </submittedName>
</protein>
<accession>A0A1V8TIK6</accession>
<organism evidence="2 3">
    <name type="scientific">Cryoendolithus antarcticus</name>
    <dbReference type="NCBI Taxonomy" id="1507870"/>
    <lineage>
        <taxon>Eukaryota</taxon>
        <taxon>Fungi</taxon>
        <taxon>Dikarya</taxon>
        <taxon>Ascomycota</taxon>
        <taxon>Pezizomycotina</taxon>
        <taxon>Dothideomycetes</taxon>
        <taxon>Dothideomycetidae</taxon>
        <taxon>Cladosporiales</taxon>
        <taxon>Cladosporiaceae</taxon>
        <taxon>Cryoendolithus</taxon>
    </lineage>
</organism>
<reference evidence="3" key="1">
    <citation type="submission" date="2017-03" db="EMBL/GenBank/DDBJ databases">
        <title>Genomes of endolithic fungi from Antarctica.</title>
        <authorList>
            <person name="Coleine C."/>
            <person name="Masonjones S."/>
            <person name="Stajich J.E."/>
        </authorList>
    </citation>
    <scope>NUCLEOTIDE SEQUENCE [LARGE SCALE GENOMIC DNA]</scope>
    <source>
        <strain evidence="3">CCFEE 5527</strain>
    </source>
</reference>
<feature type="compositionally biased region" description="Low complexity" evidence="1">
    <location>
        <begin position="74"/>
        <end position="95"/>
    </location>
</feature>
<feature type="region of interest" description="Disordered" evidence="1">
    <location>
        <begin position="1"/>
        <end position="313"/>
    </location>
</feature>
<feature type="compositionally biased region" description="Polar residues" evidence="1">
    <location>
        <begin position="32"/>
        <end position="53"/>
    </location>
</feature>
<sequence length="318" mass="32265">MPGVPPNALGKLKGMLKGMLKGGSKKKQSGQDQRTNTSSANTAVTPAQASKPVTSAPAASPDTSKTLPPTNAPGSAAQTQPTSATSSAPAVVGAAGAAGVGAGGLATTGTQPSALGTNDGTSEERPAVSPAEPPTGVADEAGRSEPVSAIESEEKPLPPPKNDIVAEDVRSAPPIAPAAEASPVTHQTQTAQRLNPAFAPIDDENARPNGIAPVSSEIPPDLTESTPQATSAKPDILDEKMPVMAEEPPEVKPVAAKPGMSATSGPLEDFPEGGAEKDETLRYRHDSALSENATAEMKRTESDGNAYGMEDNTHFYLL</sequence>
<evidence type="ECO:0000313" key="3">
    <source>
        <dbReference type="Proteomes" id="UP000192596"/>
    </source>
</evidence>